<dbReference type="Pfam" id="PF13377">
    <property type="entry name" value="Peripla_BP_3"/>
    <property type="match status" value="1"/>
</dbReference>
<dbReference type="Gene3D" id="1.10.260.40">
    <property type="entry name" value="lambda repressor-like DNA-binding domains"/>
    <property type="match status" value="1"/>
</dbReference>
<evidence type="ECO:0000256" key="4">
    <source>
        <dbReference type="SAM" id="MobiDB-lite"/>
    </source>
</evidence>
<dbReference type="GO" id="GO:0003700">
    <property type="term" value="F:DNA-binding transcription factor activity"/>
    <property type="evidence" value="ECO:0007669"/>
    <property type="project" value="TreeGrafter"/>
</dbReference>
<keyword evidence="2 6" id="KW-0238">DNA-binding</keyword>
<feature type="region of interest" description="Disordered" evidence="4">
    <location>
        <begin position="301"/>
        <end position="324"/>
    </location>
</feature>
<dbReference type="SUPFAM" id="SSF53822">
    <property type="entry name" value="Periplasmic binding protein-like I"/>
    <property type="match status" value="1"/>
</dbReference>
<dbReference type="InterPro" id="IPR000843">
    <property type="entry name" value="HTH_LacI"/>
</dbReference>
<dbReference type="InterPro" id="IPR010982">
    <property type="entry name" value="Lambda_DNA-bd_dom_sf"/>
</dbReference>
<evidence type="ECO:0000256" key="1">
    <source>
        <dbReference type="ARBA" id="ARBA00023015"/>
    </source>
</evidence>
<reference evidence="6 7" key="1">
    <citation type="submission" date="2016-10" db="EMBL/GenBank/DDBJ databases">
        <authorList>
            <person name="de Groot N.N."/>
        </authorList>
    </citation>
    <scope>NUCLEOTIDE SEQUENCE [LARGE SCALE GENOMIC DNA]</scope>
    <source>
        <strain evidence="6 7">CGMCC 4.7037</strain>
    </source>
</reference>
<sequence>MTRPARRITSTDVARAAGVSRTTVSVVLNDAPGQSIPEETRRRVMEAAERLGYRPHAWARALRAGRSDVALLAVPDLPIGSSISRFIEELATALAAFNLTLVTHLEGAHGRSLPDVCASVGASAVIGFYPFDADTVQALRRAGATVVLPLPYEDSSMQQVGRMQAGHLISRGHRRIGYALTADAALRPMADDRLRGVAGACAQAGLEPPVALTVGLQVPEAAQAVRRWTEQSVTGVCAFNDDTAIAVLAGIHEQGLRSPTDLAVIGADDIPTAQVAIPPLTTVVFDLHEIARDHAESVVAGLSGTQPRSTPASFNPRVIQRAST</sequence>
<accession>A0A1H6F1L8</accession>
<dbReference type="EMBL" id="FNVT01000031">
    <property type="protein sequence ID" value="SEH02985.1"/>
    <property type="molecule type" value="Genomic_DNA"/>
</dbReference>
<dbReference type="InterPro" id="IPR028082">
    <property type="entry name" value="Peripla_BP_I"/>
</dbReference>
<dbReference type="CDD" id="cd06267">
    <property type="entry name" value="PBP1_LacI_sugar_binding-like"/>
    <property type="match status" value="1"/>
</dbReference>
<dbReference type="Pfam" id="PF00356">
    <property type="entry name" value="LacI"/>
    <property type="match status" value="1"/>
</dbReference>
<dbReference type="PANTHER" id="PTHR30146:SF153">
    <property type="entry name" value="LACTOSE OPERON REPRESSOR"/>
    <property type="match status" value="1"/>
</dbReference>
<dbReference type="AlphaFoldDB" id="A0A1H6F1L8"/>
<name>A0A1H6F1L8_9ACTN</name>
<dbReference type="RefSeq" id="WP_103963997.1">
    <property type="nucleotide sequence ID" value="NZ_FNVT01000031.1"/>
</dbReference>
<dbReference type="CDD" id="cd01392">
    <property type="entry name" value="HTH_LacI"/>
    <property type="match status" value="1"/>
</dbReference>
<dbReference type="SUPFAM" id="SSF47413">
    <property type="entry name" value="lambda repressor-like DNA-binding domains"/>
    <property type="match status" value="1"/>
</dbReference>
<evidence type="ECO:0000313" key="6">
    <source>
        <dbReference type="EMBL" id="SEH02985.1"/>
    </source>
</evidence>
<keyword evidence="3" id="KW-0804">Transcription</keyword>
<protein>
    <submittedName>
        <fullName evidence="6">DNA-binding transcriptional regulator, LacI/PurR family</fullName>
    </submittedName>
</protein>
<dbReference type="Gene3D" id="3.40.50.2300">
    <property type="match status" value="1"/>
</dbReference>
<keyword evidence="1" id="KW-0805">Transcription regulation</keyword>
<dbReference type="Proteomes" id="UP000236732">
    <property type="component" value="Unassembled WGS sequence"/>
</dbReference>
<organism evidence="6 7">
    <name type="scientific">Nonomuraea solani</name>
    <dbReference type="NCBI Taxonomy" id="1144553"/>
    <lineage>
        <taxon>Bacteria</taxon>
        <taxon>Bacillati</taxon>
        <taxon>Actinomycetota</taxon>
        <taxon>Actinomycetes</taxon>
        <taxon>Streptosporangiales</taxon>
        <taxon>Streptosporangiaceae</taxon>
        <taxon>Nonomuraea</taxon>
    </lineage>
</organism>
<evidence type="ECO:0000313" key="7">
    <source>
        <dbReference type="Proteomes" id="UP000236732"/>
    </source>
</evidence>
<evidence type="ECO:0000256" key="2">
    <source>
        <dbReference type="ARBA" id="ARBA00023125"/>
    </source>
</evidence>
<dbReference type="SMART" id="SM00354">
    <property type="entry name" value="HTH_LACI"/>
    <property type="match status" value="1"/>
</dbReference>
<keyword evidence="7" id="KW-1185">Reference proteome</keyword>
<dbReference type="InterPro" id="IPR046335">
    <property type="entry name" value="LacI/GalR-like_sensor"/>
</dbReference>
<dbReference type="GO" id="GO:0000976">
    <property type="term" value="F:transcription cis-regulatory region binding"/>
    <property type="evidence" value="ECO:0007669"/>
    <property type="project" value="TreeGrafter"/>
</dbReference>
<gene>
    <name evidence="6" type="ORF">SAMN05444920_13197</name>
</gene>
<evidence type="ECO:0000256" key="3">
    <source>
        <dbReference type="ARBA" id="ARBA00023163"/>
    </source>
</evidence>
<dbReference type="PROSITE" id="PS50932">
    <property type="entry name" value="HTH_LACI_2"/>
    <property type="match status" value="1"/>
</dbReference>
<feature type="compositionally biased region" description="Polar residues" evidence="4">
    <location>
        <begin position="303"/>
        <end position="313"/>
    </location>
</feature>
<feature type="domain" description="HTH lacI-type" evidence="5">
    <location>
        <begin position="8"/>
        <end position="64"/>
    </location>
</feature>
<evidence type="ECO:0000259" key="5">
    <source>
        <dbReference type="PROSITE" id="PS50932"/>
    </source>
</evidence>
<proteinExistence type="predicted"/>
<dbReference type="OrthoDB" id="3288692at2"/>
<dbReference type="PANTHER" id="PTHR30146">
    <property type="entry name" value="LACI-RELATED TRANSCRIPTIONAL REPRESSOR"/>
    <property type="match status" value="1"/>
</dbReference>